<evidence type="ECO:0000256" key="1">
    <source>
        <dbReference type="ARBA" id="ARBA00009080"/>
    </source>
</evidence>
<gene>
    <name evidence="5" type="primary">garR_1</name>
    <name evidence="5" type="ORF">hbim_01696</name>
</gene>
<dbReference type="EC" id="1.1.1.60" evidence="5"/>
<dbReference type="SUPFAM" id="SSF51735">
    <property type="entry name" value="NAD(P)-binding Rossmann-fold domains"/>
    <property type="match status" value="1"/>
</dbReference>
<proteinExistence type="inferred from homology"/>
<name>A0AAI8TRZ1_MYCME</name>
<accession>A0AAI8TRZ1</accession>
<dbReference type="EMBL" id="AP027452">
    <property type="protein sequence ID" value="BDY27769.1"/>
    <property type="molecule type" value="Genomic_DNA"/>
</dbReference>
<dbReference type="Pfam" id="PF03446">
    <property type="entry name" value="NAD_binding_2"/>
    <property type="match status" value="1"/>
</dbReference>
<dbReference type="InterPro" id="IPR013328">
    <property type="entry name" value="6PGD_dom2"/>
</dbReference>
<dbReference type="InterPro" id="IPR048666">
    <property type="entry name" value="RedAm-like_C"/>
</dbReference>
<evidence type="ECO:0000259" key="3">
    <source>
        <dbReference type="Pfam" id="PF03446"/>
    </source>
</evidence>
<evidence type="ECO:0000259" key="4">
    <source>
        <dbReference type="Pfam" id="PF21761"/>
    </source>
</evidence>
<keyword evidence="2 5" id="KW-0560">Oxidoreductase</keyword>
<dbReference type="InterPro" id="IPR006115">
    <property type="entry name" value="6PGDH_NADP-bd"/>
</dbReference>
<comment type="similarity">
    <text evidence="1">Belongs to the HIBADH-related family.</text>
</comment>
<dbReference type="Gene3D" id="3.40.50.720">
    <property type="entry name" value="NAD(P)-binding Rossmann-like Domain"/>
    <property type="match status" value="1"/>
</dbReference>
<dbReference type="PANTHER" id="PTHR43580:SF2">
    <property type="entry name" value="CYTOKINE-LIKE NUCLEAR FACTOR N-PAC"/>
    <property type="match status" value="1"/>
</dbReference>
<evidence type="ECO:0000313" key="6">
    <source>
        <dbReference type="Proteomes" id="UP001241092"/>
    </source>
</evidence>
<evidence type="ECO:0000256" key="2">
    <source>
        <dbReference type="ARBA" id="ARBA00023002"/>
    </source>
</evidence>
<sequence>MSVSVLGLGPMGQALTRALLNANHRTTVWNRTAAKADDVVARGAVWADDPASAIAASDLTLVNVVDQQAVDAVLTAAGDAVAGRVIIGLSAGTPDAVRRTASFVTGAGGAYLDGAIMTPTDTIGTASASVLFSGPRELFDDHREVLSALGTLTWLGEEVGRAEAFDVALLDLFWTSVSGFVHALSIAKANGVTAVELLPHANGISEILPAIFTEIAERVEAGRHDDASAPVSSVAASLRNLISAARSAGIDAGALETFRDYVDAAVAAGHGDAEISRITPLGIG</sequence>
<dbReference type="GO" id="GO:0008679">
    <property type="term" value="F:2-hydroxy-3-oxopropionate reductase activity"/>
    <property type="evidence" value="ECO:0007669"/>
    <property type="project" value="UniProtKB-EC"/>
</dbReference>
<evidence type="ECO:0000313" key="5">
    <source>
        <dbReference type="EMBL" id="BDY27769.1"/>
    </source>
</evidence>
<dbReference type="PANTHER" id="PTHR43580">
    <property type="entry name" value="OXIDOREDUCTASE GLYR1-RELATED"/>
    <property type="match status" value="1"/>
</dbReference>
<dbReference type="Pfam" id="PF21761">
    <property type="entry name" value="RedAm-like_C"/>
    <property type="match status" value="1"/>
</dbReference>
<dbReference type="AlphaFoldDB" id="A0AAI8TRZ1"/>
<dbReference type="GO" id="GO:0050661">
    <property type="term" value="F:NADP binding"/>
    <property type="evidence" value="ECO:0007669"/>
    <property type="project" value="InterPro"/>
</dbReference>
<protein>
    <submittedName>
        <fullName evidence="5">2-hydroxy-3-oxopropionate reductase</fullName>
        <ecNumber evidence="5">1.1.1.60</ecNumber>
    </submittedName>
</protein>
<feature type="domain" description="6-phosphogluconate dehydrogenase NADP-binding" evidence="3">
    <location>
        <begin position="3"/>
        <end position="155"/>
    </location>
</feature>
<organism evidence="5 6">
    <name type="scientific">Mycolicibacterium mageritense</name>
    <name type="common">Mycobacterium mageritense</name>
    <dbReference type="NCBI Taxonomy" id="53462"/>
    <lineage>
        <taxon>Bacteria</taxon>
        <taxon>Bacillati</taxon>
        <taxon>Actinomycetota</taxon>
        <taxon>Actinomycetes</taxon>
        <taxon>Mycobacteriales</taxon>
        <taxon>Mycobacteriaceae</taxon>
        <taxon>Mycolicibacterium</taxon>
    </lineage>
</organism>
<feature type="domain" description="NADPH-dependent reductive aminase-like C-terminal" evidence="4">
    <location>
        <begin position="159"/>
        <end position="279"/>
    </location>
</feature>
<dbReference type="InterPro" id="IPR036291">
    <property type="entry name" value="NAD(P)-bd_dom_sf"/>
</dbReference>
<dbReference type="Proteomes" id="UP001241092">
    <property type="component" value="Chromosome"/>
</dbReference>
<dbReference type="InterPro" id="IPR051265">
    <property type="entry name" value="HIBADH-related_NP60_sf"/>
</dbReference>
<dbReference type="InterPro" id="IPR015815">
    <property type="entry name" value="HIBADH-related"/>
</dbReference>
<dbReference type="PIRSF" id="PIRSF000103">
    <property type="entry name" value="HIBADH"/>
    <property type="match status" value="1"/>
</dbReference>
<dbReference type="RefSeq" id="WP_229480019.1">
    <property type="nucleotide sequence ID" value="NZ_AP027452.1"/>
</dbReference>
<dbReference type="Gene3D" id="1.10.1040.10">
    <property type="entry name" value="N-(1-d-carboxylethyl)-l-norvaline Dehydrogenase, domain 2"/>
    <property type="match status" value="1"/>
</dbReference>
<reference evidence="5" key="1">
    <citation type="submission" date="2023-03" db="EMBL/GenBank/DDBJ databases">
        <title>Draft genome sequence of a Mycolicibacterium mageritense strain H4_3_1 isolated from a hybrid biological-inorganic system reactor.</title>
        <authorList>
            <person name="Feng X."/>
            <person name="Kazama D."/>
            <person name="Sato K."/>
            <person name="Kobayashi H."/>
        </authorList>
    </citation>
    <scope>NUCLEOTIDE SEQUENCE</scope>
    <source>
        <strain evidence="5">H4_3_1</strain>
    </source>
</reference>